<reference evidence="5 6" key="1">
    <citation type="submission" date="2021-12" db="EMBL/GenBank/DDBJ databases">
        <title>Siccirubricoccus leaddurans sp. nov., a high concentration Zn2+ tolerance bacterium.</title>
        <authorList>
            <person name="Cao Y."/>
        </authorList>
    </citation>
    <scope>NUCLEOTIDE SEQUENCE [LARGE SCALE GENOMIC DNA]</scope>
    <source>
        <strain evidence="5 6">KC 17139</strain>
    </source>
</reference>
<comment type="caution">
    <text evidence="5">The sequence shown here is derived from an EMBL/GenBank/DDBJ whole genome shotgun (WGS) entry which is preliminary data.</text>
</comment>
<accession>A0ABT1DCR3</accession>
<evidence type="ECO:0000256" key="1">
    <source>
        <dbReference type="ARBA" id="ARBA00004613"/>
    </source>
</evidence>
<dbReference type="InterPro" id="IPR013858">
    <property type="entry name" value="Peptidase_M10B_C"/>
</dbReference>
<keyword evidence="3" id="KW-0677">Repeat</keyword>
<evidence type="ECO:0000313" key="5">
    <source>
        <dbReference type="EMBL" id="MCO6419727.1"/>
    </source>
</evidence>
<evidence type="ECO:0000256" key="2">
    <source>
        <dbReference type="ARBA" id="ARBA00022525"/>
    </source>
</evidence>
<comment type="subcellular location">
    <subcellularLocation>
        <location evidence="1">Secreted</location>
    </subcellularLocation>
</comment>
<name>A0ABT1DCR3_9PROT</name>
<organism evidence="5 6">
    <name type="scientific">Siccirubricoccus soli</name>
    <dbReference type="NCBI Taxonomy" id="2899147"/>
    <lineage>
        <taxon>Bacteria</taxon>
        <taxon>Pseudomonadati</taxon>
        <taxon>Pseudomonadota</taxon>
        <taxon>Alphaproteobacteria</taxon>
        <taxon>Acetobacterales</taxon>
        <taxon>Roseomonadaceae</taxon>
        <taxon>Siccirubricoccus</taxon>
    </lineage>
</organism>
<dbReference type="SUPFAM" id="SSF51120">
    <property type="entry name" value="beta-Roll"/>
    <property type="match status" value="1"/>
</dbReference>
<dbReference type="InterPro" id="IPR011049">
    <property type="entry name" value="Serralysin-like_metalloprot_C"/>
</dbReference>
<keyword evidence="2" id="KW-0964">Secreted</keyword>
<dbReference type="PRINTS" id="PR00313">
    <property type="entry name" value="CABNDNGRPT"/>
</dbReference>
<sequence>MAGSNFADSITGDAGGNQLQGLGGNDTLIGAGGADTLVGGAGADFYVYLALSDSLGAAPDAVVFSKAEGDRIDLSAIDARASEAGDQGFVFLGPMAAFTGGAGGGEITFGPAGANTVILLDTDDANTDPDMVILLAGAVSLAATDFIL</sequence>
<proteinExistence type="predicted"/>
<dbReference type="Pfam" id="PF08548">
    <property type="entry name" value="Peptidase_M10_C"/>
    <property type="match status" value="1"/>
</dbReference>
<protein>
    <submittedName>
        <fullName evidence="5">M10 family metallopeptidase C-terminal domain-containing protein</fullName>
    </submittedName>
</protein>
<gene>
    <name evidence="5" type="ORF">JYK14_26700</name>
</gene>
<dbReference type="Proteomes" id="UP001523392">
    <property type="component" value="Unassembled WGS sequence"/>
</dbReference>
<evidence type="ECO:0000256" key="3">
    <source>
        <dbReference type="ARBA" id="ARBA00022737"/>
    </source>
</evidence>
<dbReference type="InterPro" id="IPR018511">
    <property type="entry name" value="Hemolysin-typ_Ca-bd_CS"/>
</dbReference>
<feature type="domain" description="Peptidase M10 serralysin C-terminal" evidence="4">
    <location>
        <begin position="29"/>
        <end position="147"/>
    </location>
</feature>
<dbReference type="PROSITE" id="PS00330">
    <property type="entry name" value="HEMOLYSIN_CALCIUM"/>
    <property type="match status" value="1"/>
</dbReference>
<evidence type="ECO:0000313" key="6">
    <source>
        <dbReference type="Proteomes" id="UP001523392"/>
    </source>
</evidence>
<evidence type="ECO:0000259" key="4">
    <source>
        <dbReference type="Pfam" id="PF08548"/>
    </source>
</evidence>
<dbReference type="Gene3D" id="2.150.10.10">
    <property type="entry name" value="Serralysin-like metalloprotease, C-terminal"/>
    <property type="match status" value="1"/>
</dbReference>
<keyword evidence="6" id="KW-1185">Reference proteome</keyword>
<dbReference type="EMBL" id="JAFIRR010000220">
    <property type="protein sequence ID" value="MCO6419727.1"/>
    <property type="molecule type" value="Genomic_DNA"/>
</dbReference>